<protein>
    <submittedName>
        <fullName evidence="3">Uncharacterized protein</fullName>
    </submittedName>
</protein>
<dbReference type="Gene3D" id="2.150.10.10">
    <property type="entry name" value="Serralysin-like metalloprotease, C-terminal"/>
    <property type="match status" value="1"/>
</dbReference>
<organism evidence="3 4">
    <name type="scientific">Plasmodium ovale curtisi</name>
    <dbReference type="NCBI Taxonomy" id="864141"/>
    <lineage>
        <taxon>Eukaryota</taxon>
        <taxon>Sar</taxon>
        <taxon>Alveolata</taxon>
        <taxon>Apicomplexa</taxon>
        <taxon>Aconoidasida</taxon>
        <taxon>Haemosporida</taxon>
        <taxon>Plasmodiidae</taxon>
        <taxon>Plasmodium</taxon>
        <taxon>Plasmodium (Plasmodium)</taxon>
    </lineage>
</organism>
<accession>A0A1A8WFH1</accession>
<name>A0A1A8WFH1_PLAOA</name>
<feature type="compositionally biased region" description="Basic and acidic residues" evidence="2">
    <location>
        <begin position="45"/>
        <end position="62"/>
    </location>
</feature>
<evidence type="ECO:0000313" key="4">
    <source>
        <dbReference type="Proteomes" id="UP000078546"/>
    </source>
</evidence>
<feature type="coiled-coil region" evidence="1">
    <location>
        <begin position="314"/>
        <end position="341"/>
    </location>
</feature>
<sequence length="394" mass="43839">MENLSHTQDEKNNDIHPSGRNRKKDKNEKARGKNVAEKSYTGGRAVRDDNVDTTDMGKEDGVRASLNEINRTEQESQVGEATKLYRASEEGKVKAANAANVSNAANVANVSNGDNGANKPNKLIGDNGANELIGDNGANKLIGDNGANELIGDNGANKLIGDNGANKLIGDNGVNKPNVNLSAESEDKKSVIAESKSVKSNTCVVNSNANVANSNDGEDAKENGDTRTSLQSNKLNDITENEKKEKMKEKNSLNNGELIVEPLIFEEKLKMWKGTVNSLKEKREDEMKLQQQRQLNVENLKLVHSLKKEEEMYEQRYLNQLKNDEELAKKLEIELNKDIRNKLSIIEQEDHKLATIIQNSFESEQSTICDDEHIKKKSKIKLLKEKLKSIFKWN</sequence>
<dbReference type="AlphaFoldDB" id="A0A1A8WFH1"/>
<evidence type="ECO:0000256" key="1">
    <source>
        <dbReference type="SAM" id="Coils"/>
    </source>
</evidence>
<dbReference type="SUPFAM" id="SSF51120">
    <property type="entry name" value="beta-Roll"/>
    <property type="match status" value="1"/>
</dbReference>
<feature type="compositionally biased region" description="Basic and acidic residues" evidence="2">
    <location>
        <begin position="25"/>
        <end position="36"/>
    </location>
</feature>
<feature type="region of interest" description="Disordered" evidence="2">
    <location>
        <begin position="208"/>
        <end position="250"/>
    </location>
</feature>
<dbReference type="Proteomes" id="UP000078546">
    <property type="component" value="Unassembled WGS sequence"/>
</dbReference>
<feature type="region of interest" description="Disordered" evidence="2">
    <location>
        <begin position="1"/>
        <end position="77"/>
    </location>
</feature>
<feature type="compositionally biased region" description="Basic and acidic residues" evidence="2">
    <location>
        <begin position="240"/>
        <end position="250"/>
    </location>
</feature>
<gene>
    <name evidence="3" type="ORF">POVCU1_019080</name>
</gene>
<evidence type="ECO:0000256" key="2">
    <source>
        <dbReference type="SAM" id="MobiDB-lite"/>
    </source>
</evidence>
<keyword evidence="1" id="KW-0175">Coiled coil</keyword>
<reference evidence="4" key="1">
    <citation type="submission" date="2016-05" db="EMBL/GenBank/DDBJ databases">
        <authorList>
            <person name="Naeem Raeece"/>
        </authorList>
    </citation>
    <scope>NUCLEOTIDE SEQUENCE [LARGE SCALE GENOMIC DNA]</scope>
</reference>
<dbReference type="EMBL" id="FLQV01000352">
    <property type="protein sequence ID" value="SBS90806.1"/>
    <property type="molecule type" value="Genomic_DNA"/>
</dbReference>
<dbReference type="InterPro" id="IPR011049">
    <property type="entry name" value="Serralysin-like_metalloprot_C"/>
</dbReference>
<feature type="compositionally biased region" description="Polar residues" evidence="2">
    <location>
        <begin position="226"/>
        <end position="238"/>
    </location>
</feature>
<proteinExistence type="predicted"/>
<evidence type="ECO:0000313" key="3">
    <source>
        <dbReference type="EMBL" id="SBS90806.1"/>
    </source>
</evidence>